<evidence type="ECO:0000256" key="2">
    <source>
        <dbReference type="ARBA" id="ARBA00023253"/>
    </source>
</evidence>
<dbReference type="InterPro" id="IPR019378">
    <property type="entry name" value="GDP-Fuc_O-FucTrfase"/>
</dbReference>
<gene>
    <name evidence="5" type="ORF">PRZ48_009302</name>
</gene>
<organism evidence="5 6">
    <name type="scientific">Zasmidium cellare</name>
    <name type="common">Wine cellar mold</name>
    <name type="synonym">Racodium cellare</name>
    <dbReference type="NCBI Taxonomy" id="395010"/>
    <lineage>
        <taxon>Eukaryota</taxon>
        <taxon>Fungi</taxon>
        <taxon>Dikarya</taxon>
        <taxon>Ascomycota</taxon>
        <taxon>Pezizomycotina</taxon>
        <taxon>Dothideomycetes</taxon>
        <taxon>Dothideomycetidae</taxon>
        <taxon>Mycosphaerellales</taxon>
        <taxon>Mycosphaerellaceae</taxon>
        <taxon>Zasmidium</taxon>
    </lineage>
</organism>
<evidence type="ECO:0008006" key="7">
    <source>
        <dbReference type="Google" id="ProtNLM"/>
    </source>
</evidence>
<reference evidence="5 6" key="1">
    <citation type="journal article" date="2023" name="G3 (Bethesda)">
        <title>A chromosome-level genome assembly of Zasmidium syzygii isolated from banana leaves.</title>
        <authorList>
            <person name="van Westerhoven A.C."/>
            <person name="Mehrabi R."/>
            <person name="Talebi R."/>
            <person name="Steentjes M.B.F."/>
            <person name="Corcolon B."/>
            <person name="Chong P.A."/>
            <person name="Kema G.H.J."/>
            <person name="Seidl M.F."/>
        </authorList>
    </citation>
    <scope>NUCLEOTIDE SEQUENCE [LARGE SCALE GENOMIC DNA]</scope>
    <source>
        <strain evidence="5 6">P124</strain>
    </source>
</reference>
<keyword evidence="1" id="KW-0808">Transferase</keyword>
<dbReference type="Gene3D" id="3.40.50.11350">
    <property type="match status" value="1"/>
</dbReference>
<name>A0ABR0EBD5_ZASCE</name>
<keyword evidence="4" id="KW-0472">Membrane</keyword>
<comment type="caution">
    <text evidence="5">The sequence shown here is derived from an EMBL/GenBank/DDBJ whole genome shotgun (WGS) entry which is preliminary data.</text>
</comment>
<evidence type="ECO:0000313" key="5">
    <source>
        <dbReference type="EMBL" id="KAK4498792.1"/>
    </source>
</evidence>
<sequence length="455" mass="51627">MQISTSSVQNQPRIVYAIFMLATLTPLYYLSYQYHLRHPYGSSLPGNQPPHPSSPQFIRDWLNTHVITPFNSYPLEFYCNQSEWRPSLVFNLANANGGIGNIRGNMLDFLFQSIEAGASIILPGMASRSDDDLSNVWASRSPFDHFFDEEWFLKTIQEACPDMSVYKPQPDQPLKEAVPGVFYPRTRRADTDFGNNKRAYLESLQTFLDENGQVDPDEVTLVNLERTLWDIDTRSLPLGFRRNFGQLLRINPTIRRLAAIVVQQLSLKFAIDIDPRDAIPRRAFYGAHLRTESDAQNAGWLDEANANFSAQTNAYIAQALKHKLEVIYVASGNATDLALFRHKALSHAPPLNVTSKFDLLPPNEAAALKELSWDQQALVDYEVLQRCSVFGGLAKSSFSYNIAMTRNQWLEDNGRVNDPWMVQHSEDGVSFDDGISRILARDGVHEQRIPRGMWP</sequence>
<proteinExistence type="predicted"/>
<protein>
    <recommendedName>
        <fullName evidence="7">Alternative oxidase</fullName>
    </recommendedName>
</protein>
<keyword evidence="4" id="KW-0812">Transmembrane</keyword>
<accession>A0ABR0EBD5</accession>
<feature type="transmembrane region" description="Helical" evidence="4">
    <location>
        <begin position="14"/>
        <end position="32"/>
    </location>
</feature>
<dbReference type="EMBL" id="JAXOVC010000007">
    <property type="protein sequence ID" value="KAK4498792.1"/>
    <property type="molecule type" value="Genomic_DNA"/>
</dbReference>
<dbReference type="Pfam" id="PF10250">
    <property type="entry name" value="O-FucT"/>
    <property type="match status" value="1"/>
</dbReference>
<keyword evidence="2" id="KW-0294">Fucose metabolism</keyword>
<dbReference type="CDD" id="cd11296">
    <property type="entry name" value="O-FucT_like"/>
    <property type="match status" value="1"/>
</dbReference>
<keyword evidence="3" id="KW-0119">Carbohydrate metabolism</keyword>
<keyword evidence="4" id="KW-1133">Transmembrane helix</keyword>
<evidence type="ECO:0000256" key="4">
    <source>
        <dbReference type="SAM" id="Phobius"/>
    </source>
</evidence>
<keyword evidence="6" id="KW-1185">Reference proteome</keyword>
<evidence type="ECO:0000256" key="3">
    <source>
        <dbReference type="ARBA" id="ARBA00023277"/>
    </source>
</evidence>
<evidence type="ECO:0000313" key="6">
    <source>
        <dbReference type="Proteomes" id="UP001305779"/>
    </source>
</evidence>
<dbReference type="Proteomes" id="UP001305779">
    <property type="component" value="Unassembled WGS sequence"/>
</dbReference>
<evidence type="ECO:0000256" key="1">
    <source>
        <dbReference type="ARBA" id="ARBA00022679"/>
    </source>
</evidence>